<comment type="caution">
    <text evidence="1">The sequence shown here is derived from an EMBL/GenBank/DDBJ whole genome shotgun (WGS) entry which is preliminary data.</text>
</comment>
<organism evidence="1 2">
    <name type="scientific">Gonium pectorale</name>
    <name type="common">Green alga</name>
    <dbReference type="NCBI Taxonomy" id="33097"/>
    <lineage>
        <taxon>Eukaryota</taxon>
        <taxon>Viridiplantae</taxon>
        <taxon>Chlorophyta</taxon>
        <taxon>core chlorophytes</taxon>
        <taxon>Chlorophyceae</taxon>
        <taxon>CS clade</taxon>
        <taxon>Chlamydomonadales</taxon>
        <taxon>Volvocaceae</taxon>
        <taxon>Gonium</taxon>
    </lineage>
</organism>
<sequence length="168" mass="18526">MEEAQLATTSLRPHINAIKLGYEEGHLASLVALLLEQCTRWKLPAAVPFYAVRYLYSYLKAAPPLSSHQRLELYGLCALRVAMKHHLPPREASAPQPQPQLAAVPEPLQAGAPGMVEDTTASLAAHMEADTDERRRERNAPTAWHFAERLLAAMTEEEEQAAAVCPPL</sequence>
<dbReference type="Proteomes" id="UP000075714">
    <property type="component" value="Unassembled WGS sequence"/>
</dbReference>
<evidence type="ECO:0000313" key="1">
    <source>
        <dbReference type="EMBL" id="KXZ41452.1"/>
    </source>
</evidence>
<evidence type="ECO:0000313" key="2">
    <source>
        <dbReference type="Proteomes" id="UP000075714"/>
    </source>
</evidence>
<reference evidence="2" key="1">
    <citation type="journal article" date="2016" name="Nat. Commun.">
        <title>The Gonium pectorale genome demonstrates co-option of cell cycle regulation during the evolution of multicellularity.</title>
        <authorList>
            <person name="Hanschen E.R."/>
            <person name="Marriage T.N."/>
            <person name="Ferris P.J."/>
            <person name="Hamaji T."/>
            <person name="Toyoda A."/>
            <person name="Fujiyama A."/>
            <person name="Neme R."/>
            <person name="Noguchi H."/>
            <person name="Minakuchi Y."/>
            <person name="Suzuki M."/>
            <person name="Kawai-Toyooka H."/>
            <person name="Smith D.R."/>
            <person name="Sparks H."/>
            <person name="Anderson J."/>
            <person name="Bakaric R."/>
            <person name="Luria V."/>
            <person name="Karger A."/>
            <person name="Kirschner M.W."/>
            <person name="Durand P.M."/>
            <person name="Michod R.E."/>
            <person name="Nozaki H."/>
            <person name="Olson B.J."/>
        </authorList>
    </citation>
    <scope>NUCLEOTIDE SEQUENCE [LARGE SCALE GENOMIC DNA]</scope>
    <source>
        <strain evidence="2">NIES-2863</strain>
    </source>
</reference>
<dbReference type="AlphaFoldDB" id="A0A150FV11"/>
<proteinExistence type="predicted"/>
<dbReference type="EMBL" id="LSYV01000458">
    <property type="protein sequence ID" value="KXZ41452.1"/>
    <property type="molecule type" value="Genomic_DNA"/>
</dbReference>
<name>A0A150FV11_GONPE</name>
<protein>
    <submittedName>
        <fullName evidence="1">Uncharacterized protein</fullName>
    </submittedName>
</protein>
<gene>
    <name evidence="1" type="ORF">GPECTOR_461g369</name>
</gene>
<accession>A0A150FV11</accession>
<dbReference type="InterPro" id="IPR036915">
    <property type="entry name" value="Cyclin-like_sf"/>
</dbReference>
<dbReference type="SUPFAM" id="SSF47954">
    <property type="entry name" value="Cyclin-like"/>
    <property type="match status" value="1"/>
</dbReference>
<keyword evidence="2" id="KW-1185">Reference proteome</keyword>
<dbReference type="Gene3D" id="1.10.472.10">
    <property type="entry name" value="Cyclin-like"/>
    <property type="match status" value="1"/>
</dbReference>